<dbReference type="EMBL" id="MJFZ01000764">
    <property type="protein sequence ID" value="RAW25340.1"/>
    <property type="molecule type" value="Genomic_DNA"/>
</dbReference>
<comment type="caution">
    <text evidence="3">The sequence shown here is derived from an EMBL/GenBank/DDBJ whole genome shotgun (WGS) entry which is preliminary data.</text>
</comment>
<evidence type="ECO:0000313" key="2">
    <source>
        <dbReference type="EMBL" id="KAG2964937.1"/>
    </source>
</evidence>
<organism evidence="3 4">
    <name type="scientific">Phytophthora cactorum</name>
    <dbReference type="NCBI Taxonomy" id="29920"/>
    <lineage>
        <taxon>Eukaryota</taxon>
        <taxon>Sar</taxon>
        <taxon>Stramenopiles</taxon>
        <taxon>Oomycota</taxon>
        <taxon>Peronosporomycetes</taxon>
        <taxon>Peronosporales</taxon>
        <taxon>Peronosporaceae</taxon>
        <taxon>Phytophthora</taxon>
    </lineage>
</organism>
<dbReference type="EMBL" id="RCML01001160">
    <property type="protein sequence ID" value="KAG2964937.1"/>
    <property type="molecule type" value="Genomic_DNA"/>
</dbReference>
<reference evidence="3 4" key="1">
    <citation type="submission" date="2018-01" db="EMBL/GenBank/DDBJ databases">
        <title>Draft genome of the strawberry crown rot pathogen Phytophthora cactorum.</title>
        <authorList>
            <person name="Armitage A.D."/>
            <person name="Lysoe E."/>
            <person name="Nellist C.F."/>
            <person name="Harrison R.J."/>
            <person name="Brurberg M.B."/>
        </authorList>
    </citation>
    <scope>NUCLEOTIDE SEQUENCE [LARGE SCALE GENOMIC DNA]</scope>
    <source>
        <strain evidence="3 4">10300</strain>
    </source>
</reference>
<dbReference type="AlphaFoldDB" id="A0A329RLX5"/>
<dbReference type="VEuPathDB" id="FungiDB:PC110_g18248"/>
<dbReference type="Proteomes" id="UP000697107">
    <property type="component" value="Unassembled WGS sequence"/>
</dbReference>
<accession>A0A329RLX5</accession>
<gene>
    <name evidence="3" type="ORF">PC110_g18248</name>
    <name evidence="1" type="ORF">PC117_g25370</name>
    <name evidence="2" type="ORF">PC118_g20033</name>
</gene>
<evidence type="ECO:0000313" key="1">
    <source>
        <dbReference type="EMBL" id="KAG2886440.1"/>
    </source>
</evidence>
<dbReference type="OrthoDB" id="126233at2759"/>
<reference evidence="1" key="2">
    <citation type="submission" date="2018-10" db="EMBL/GenBank/DDBJ databases">
        <title>Effector identification in a new, highly contiguous assembly of the strawberry crown rot pathogen Phytophthora cactorum.</title>
        <authorList>
            <person name="Armitage A.D."/>
            <person name="Nellist C.F."/>
            <person name="Bates H."/>
            <person name="Vickerstaff R.J."/>
            <person name="Harrison R.J."/>
        </authorList>
    </citation>
    <scope>NUCLEOTIDE SEQUENCE</scope>
    <source>
        <strain evidence="1">4040</strain>
        <strain evidence="2">P415</strain>
    </source>
</reference>
<evidence type="ECO:0000313" key="3">
    <source>
        <dbReference type="EMBL" id="RAW25340.1"/>
    </source>
</evidence>
<protein>
    <submittedName>
        <fullName evidence="3">Uncharacterized protein</fullName>
    </submittedName>
</protein>
<proteinExistence type="predicted"/>
<dbReference type="Proteomes" id="UP000736787">
    <property type="component" value="Unassembled WGS sequence"/>
</dbReference>
<keyword evidence="4" id="KW-1185">Reference proteome</keyword>
<dbReference type="EMBL" id="RCMK01001947">
    <property type="protein sequence ID" value="KAG2886440.1"/>
    <property type="molecule type" value="Genomic_DNA"/>
</dbReference>
<dbReference type="Proteomes" id="UP000251314">
    <property type="component" value="Unassembled WGS sequence"/>
</dbReference>
<evidence type="ECO:0000313" key="4">
    <source>
        <dbReference type="Proteomes" id="UP000251314"/>
    </source>
</evidence>
<name>A0A329RLX5_9STRA</name>
<sequence length="89" mass="9740">MATVFGPTATNDKKFTSRSTQNKAFGLLWGTDDGTVSIPDGKLDKASYRVDKVICAGRATKTDLNKLLGVFRHVATCFPPARAFYQRPT</sequence>